<dbReference type="InterPro" id="IPR020456">
    <property type="entry name" value="Acylphosphatase"/>
</dbReference>
<keyword evidence="9" id="KW-1185">Reference proteome</keyword>
<dbReference type="InterPro" id="IPR001792">
    <property type="entry name" value="Acylphosphatase-like_dom"/>
</dbReference>
<dbReference type="Pfam" id="PF00708">
    <property type="entry name" value="Acylphosphatase"/>
    <property type="match status" value="1"/>
</dbReference>
<name>A0A5D0MIW6_9BACT</name>
<evidence type="ECO:0000256" key="6">
    <source>
        <dbReference type="RuleBase" id="RU004168"/>
    </source>
</evidence>
<dbReference type="PANTHER" id="PTHR47268:SF4">
    <property type="entry name" value="ACYLPHOSPHATASE"/>
    <property type="match status" value="1"/>
</dbReference>
<dbReference type="SUPFAM" id="SSF54975">
    <property type="entry name" value="Acylphosphatase/BLUF domain-like"/>
    <property type="match status" value="1"/>
</dbReference>
<dbReference type="EC" id="3.6.1.7" evidence="2 4"/>
<feature type="domain" description="Acylphosphatase-like" evidence="7">
    <location>
        <begin position="4"/>
        <end position="91"/>
    </location>
</feature>
<dbReference type="PROSITE" id="PS51160">
    <property type="entry name" value="ACYLPHOSPHATASE_3"/>
    <property type="match status" value="1"/>
</dbReference>
<evidence type="ECO:0000313" key="9">
    <source>
        <dbReference type="Proteomes" id="UP000324143"/>
    </source>
</evidence>
<organism evidence="8 9">
    <name type="scientific">Candidatus Mcinerneyibacterium aminivorans</name>
    <dbReference type="NCBI Taxonomy" id="2703815"/>
    <lineage>
        <taxon>Bacteria</taxon>
        <taxon>Candidatus Macinerneyibacteriota</taxon>
        <taxon>Candidatus Mcinerneyibacteria</taxon>
        <taxon>Candidatus Mcinerneyibacteriales</taxon>
        <taxon>Candidatus Mcinerneyibacteriaceae</taxon>
        <taxon>Candidatus Mcinerneyibacterium</taxon>
    </lineage>
</organism>
<evidence type="ECO:0000256" key="1">
    <source>
        <dbReference type="ARBA" id="ARBA00005614"/>
    </source>
</evidence>
<feature type="active site" evidence="4">
    <location>
        <position position="19"/>
    </location>
</feature>
<comment type="similarity">
    <text evidence="1 6">Belongs to the acylphosphatase family.</text>
</comment>
<dbReference type="GO" id="GO:0003998">
    <property type="term" value="F:acylphosphatase activity"/>
    <property type="evidence" value="ECO:0007669"/>
    <property type="project" value="UniProtKB-EC"/>
</dbReference>
<proteinExistence type="inferred from homology"/>
<evidence type="ECO:0000256" key="4">
    <source>
        <dbReference type="PROSITE-ProRule" id="PRU00520"/>
    </source>
</evidence>
<gene>
    <name evidence="8" type="ORF">FXF47_04310</name>
</gene>
<dbReference type="PANTHER" id="PTHR47268">
    <property type="entry name" value="ACYLPHOSPHATASE"/>
    <property type="match status" value="1"/>
</dbReference>
<comment type="catalytic activity">
    <reaction evidence="3 4 5">
        <text>an acyl phosphate + H2O = a carboxylate + phosphate + H(+)</text>
        <dbReference type="Rhea" id="RHEA:14965"/>
        <dbReference type="ChEBI" id="CHEBI:15377"/>
        <dbReference type="ChEBI" id="CHEBI:15378"/>
        <dbReference type="ChEBI" id="CHEBI:29067"/>
        <dbReference type="ChEBI" id="CHEBI:43474"/>
        <dbReference type="ChEBI" id="CHEBI:59918"/>
        <dbReference type="EC" id="3.6.1.7"/>
    </reaction>
</comment>
<dbReference type="PROSITE" id="PS00150">
    <property type="entry name" value="ACYLPHOSPHATASE_1"/>
    <property type="match status" value="1"/>
</dbReference>
<feature type="active site" evidence="4">
    <location>
        <position position="37"/>
    </location>
</feature>
<evidence type="ECO:0000256" key="3">
    <source>
        <dbReference type="ARBA" id="ARBA00047645"/>
    </source>
</evidence>
<dbReference type="Proteomes" id="UP000324143">
    <property type="component" value="Unassembled WGS sequence"/>
</dbReference>
<evidence type="ECO:0000259" key="7">
    <source>
        <dbReference type="PROSITE" id="PS51160"/>
    </source>
</evidence>
<dbReference type="PRINTS" id="PR00112">
    <property type="entry name" value="ACYLPHPHTASE"/>
</dbReference>
<dbReference type="EMBL" id="VSIX01000035">
    <property type="protein sequence ID" value="TYB31370.1"/>
    <property type="molecule type" value="Genomic_DNA"/>
</dbReference>
<evidence type="ECO:0000256" key="2">
    <source>
        <dbReference type="ARBA" id="ARBA00012150"/>
    </source>
</evidence>
<protein>
    <recommendedName>
        <fullName evidence="2 4">Acylphosphatase</fullName>
        <ecNumber evidence="2 4">3.6.1.7</ecNumber>
    </recommendedName>
</protein>
<dbReference type="InterPro" id="IPR036046">
    <property type="entry name" value="Acylphosphatase-like_dom_sf"/>
</dbReference>
<sequence length="91" mass="10408">MKKGLKLKLFGRVQGVGFRYFTQNFASNLGLKGFVKNMPDGSVLIKAYGDENKLNRFVSKIKEGPRTAEVNNLKKKEISLDKNYNKFSIKY</sequence>
<dbReference type="InterPro" id="IPR017968">
    <property type="entry name" value="Acylphosphatase_CS"/>
</dbReference>
<evidence type="ECO:0000313" key="8">
    <source>
        <dbReference type="EMBL" id="TYB31370.1"/>
    </source>
</evidence>
<evidence type="ECO:0000256" key="5">
    <source>
        <dbReference type="RuleBase" id="RU000553"/>
    </source>
</evidence>
<accession>A0A5D0MIW6</accession>
<keyword evidence="4 5" id="KW-0378">Hydrolase</keyword>
<dbReference type="Gene3D" id="3.30.70.100">
    <property type="match status" value="1"/>
</dbReference>
<comment type="caution">
    <text evidence="8">The sequence shown here is derived from an EMBL/GenBank/DDBJ whole genome shotgun (WGS) entry which is preliminary data.</text>
</comment>
<dbReference type="AlphaFoldDB" id="A0A5D0MIW6"/>
<reference evidence="8" key="1">
    <citation type="submission" date="2019-08" db="EMBL/GenBank/DDBJ databases">
        <title>Genomic characterization of a novel candidate phylum (ARYD3) from a high temperature, high salinity tertiary oil reservoir in north central Oklahoma, USA.</title>
        <authorList>
            <person name="Youssef N.H."/>
            <person name="Yadav A."/>
            <person name="Elshahed M.S."/>
        </authorList>
    </citation>
    <scope>NUCLEOTIDE SEQUENCE [LARGE SCALE GENOMIC DNA]</scope>
    <source>
        <strain evidence="8">ARYD3</strain>
    </source>
</reference>
<dbReference type="PROSITE" id="PS00151">
    <property type="entry name" value="ACYLPHOSPHATASE_2"/>
    <property type="match status" value="1"/>
</dbReference>